<organism evidence="3 4">
    <name type="scientific">Effrenium voratum</name>
    <dbReference type="NCBI Taxonomy" id="2562239"/>
    <lineage>
        <taxon>Eukaryota</taxon>
        <taxon>Sar</taxon>
        <taxon>Alveolata</taxon>
        <taxon>Dinophyceae</taxon>
        <taxon>Suessiales</taxon>
        <taxon>Symbiodiniaceae</taxon>
        <taxon>Effrenium</taxon>
    </lineage>
</organism>
<dbReference type="InterPro" id="IPR000008">
    <property type="entry name" value="C2_dom"/>
</dbReference>
<dbReference type="SUPFAM" id="SSF47923">
    <property type="entry name" value="Ypt/Rab-GAP domain of gyp1p"/>
    <property type="match status" value="1"/>
</dbReference>
<feature type="region of interest" description="Disordered" evidence="1">
    <location>
        <begin position="1947"/>
        <end position="1968"/>
    </location>
</feature>
<name>A0AA36J4R1_9DINO</name>
<dbReference type="Gene3D" id="1.10.472.80">
    <property type="entry name" value="Ypt/Rab-GAP domain of gyp1p, domain 3"/>
    <property type="match status" value="1"/>
</dbReference>
<dbReference type="Proteomes" id="UP001178507">
    <property type="component" value="Unassembled WGS sequence"/>
</dbReference>
<feature type="domain" description="Rab-GAP TBC" evidence="2">
    <location>
        <begin position="441"/>
        <end position="692"/>
    </location>
</feature>
<evidence type="ECO:0000259" key="2">
    <source>
        <dbReference type="PROSITE" id="PS50086"/>
    </source>
</evidence>
<evidence type="ECO:0000313" key="3">
    <source>
        <dbReference type="EMBL" id="CAJ1399580.1"/>
    </source>
</evidence>
<accession>A0AA36J4R1</accession>
<evidence type="ECO:0000256" key="1">
    <source>
        <dbReference type="SAM" id="MobiDB-lite"/>
    </source>
</evidence>
<feature type="region of interest" description="Disordered" evidence="1">
    <location>
        <begin position="2138"/>
        <end position="2172"/>
    </location>
</feature>
<sequence>MLRYSLAAGPLPPDASPAACEYEFTVRLRFPNEFEMYHFVAMLRRCVRVDHFQQASKMLEYQQRTQMAQRTAQHRPYNKSGGQLDVVLVEARRLKPLQSALNTVLQSDPVALYQSWSTGKTDVDPSQSNQMLDANYLPELMGTTDGQLVKGTPEGSPISTFVNFRMLHRQEALPGETAGQQEIIAFRGQKVQVSPVIDGTDSPCWAKFSELEQAGGWTFRTGVIDPEKYPKLHIEFEVMQAGIPSAKRVGAIQIPVTEEQFLTNPDQLFKNLWLPLVSVKDGSHTPNVTGEIHIMTRWLPAEMKQVFSDGQEKMQLSVKSMFLKDNWHKVCQPRVREPIYGLEAVYHQGVYNPNTVKSKEAGRRQPETLKDNMRRHIEELSNAVPYLECLERRQMNQWNLFQTELADKGFESRTIAELRLLWQQQDDTVMLNKLQSLILRGVPSYLRPQIWAEVTLASRVAAYDGAGSQTREGVESEEDMVQAAEKEYQVLLERGKVQQSDSMFQLQEDAVLLSGWESAVPPLPEALEQHQKRIRKAKNVITALLACGDAGVTYCESLLVLAFYLLLPQGYREATSVSGAGEGLTQPSESSAFWLLYTLICTRVNGMYREYYAQPLTPEGEPPCLIAGSGAMQDVNLLECCLAYHERDLFFRMTCLGFEVSTVFYGAFMRWFATYMPTASVFRFWDALLFQSTNPKTQSLGRGYLIDLAFGTLRAKRTELMACQSGAEMKSVVLGFLGSLYDTCTVIDLVQAADLFLWGGAGFSSGKVSYIWTQRDEMFKVVNQTTKRQNQVLKKLAHENFARPSSNPGEAQLPGISTKQLVKEVIPSVQINIEGHRARDRPRFWAMHRPMPLTARTLLQSSADKAWSLFSATMLTTPPLPLHPYMTGPPAMAPPQGQKWPGMEPADVTSGDFVAVVQKQVPGWAAEVSTLWADFSNKPHINYPAGHHPIPRPSVMHTVMGGILGVKPAGDPNIAKTQPSATAIAQGEFTGQLSLNELYGALICCSRGTVAAKAASLFDLYAQSDSTRGKELAAAPHVTPSNSIAKTTTVQDIEAMAEMSRILAPMDPETLEAKQENVLRFTVMTSYPKTGVLGDVLIPSLSPYISASKPVLKSYNIWGKLPNREGRGGASNNASNNMGNEAGGERLLCLGEIMMALHWAPSNIQNPNKGQLTIQVKHIKFQEYYILEPYNVNPWITVWLSTDDKASGRVWSEIKRWDPRGFGVAAQRDNVSVTQRGAFGGLIKFDQTMKAKTYGGGNTLGSWVQHGSGQGWMPATDAKETGRWEWNEVWGKQSSVKDLQVHPEFVQLSSRKNLMDLMGVRLLVSQVLQRCMMNMSNRQALLVADSVFNRAGVVPGICQAVLAAETGASFGKCEQSLTKILEDFETTKKQYVDVTREVVFEHERQIACNGGQLNLFASSYMEEKLHLATMGISDPFPGKKKTLYIRFVRGGDGQRCTQAVQVEEDGAIEAAHSEVKLDAMSDENQGNWAMSRITKEEFIACFTASPLLSESLRRLASAEHVLHIARPVPLEVTIMDPQQDDVFHDLEEQINLQQSLLIEVWDSDFMGMDFLGEAWLPPLSEFGPRPKDIVLPLQPADFRPESDFGASRYDAKKNIKDADKDPNAKVDGEIFLSVTWVYPTIEGRGLDLDVDKWLKHLETKNKFPEGQLTKFQDDIVAKYRTLRGVREREVSTAGAMREEFFNELKITDKKAKDVIKKWFKDVMSEDLKSRALHQEQKHSGMLTIKIERAERLRRADAKKMRDCDPKVYIWARNDHVSAWQKKPLMQSGRISNDRNPVWNHTETKRLFSGAFEAERKPPAEGWGAKASQMLSTRTQTRKRLEDQQIAAVRRFGVEGLKLSFAPQLAADATEPKAGTNHGVDVLLTDSIRDFKEKLTAACREECKFWKSKNESDAAQKYADVAVGSRHLVMAYVPSKKVQEMTQKKLTNTDEFKRQQRLSLQDPSNWQPLDPESSFGQFSSMFGFGTARTQLKVVEATEGYKALNLRYKKWVEDKRQPTLKDLNETNKCFGWAKYVHEDDSKSLEWRPAIVSKGKEDPTKFAVKWVYPPPTKGEEKTSSTELDKTDVLLAPRAPKIDDQTHERHKSILPQAKLLRSSGKSDWEIEAYLNKILERQWDEAVANSETKADETKPPRITIDQIRGYLQRNETQGGKL</sequence>
<dbReference type="InterPro" id="IPR000195">
    <property type="entry name" value="Rab-GAP-TBC_dom"/>
</dbReference>
<dbReference type="EMBL" id="CAUJNA010003341">
    <property type="protein sequence ID" value="CAJ1399580.1"/>
    <property type="molecule type" value="Genomic_DNA"/>
</dbReference>
<dbReference type="InterPro" id="IPR035892">
    <property type="entry name" value="C2_domain_sf"/>
</dbReference>
<dbReference type="InterPro" id="IPR035969">
    <property type="entry name" value="Rab-GAP_TBC_sf"/>
</dbReference>
<protein>
    <recommendedName>
        <fullName evidence="2">Rab-GAP TBC domain-containing protein</fullName>
    </recommendedName>
</protein>
<gene>
    <name evidence="3" type="ORF">EVOR1521_LOCUS23091</name>
</gene>
<proteinExistence type="predicted"/>
<feature type="compositionally biased region" description="Polar residues" evidence="1">
    <location>
        <begin position="1956"/>
        <end position="1966"/>
    </location>
</feature>
<reference evidence="3" key="1">
    <citation type="submission" date="2023-08" db="EMBL/GenBank/DDBJ databases">
        <authorList>
            <person name="Chen Y."/>
            <person name="Shah S."/>
            <person name="Dougan E. K."/>
            <person name="Thang M."/>
            <person name="Chan C."/>
        </authorList>
    </citation>
    <scope>NUCLEOTIDE SEQUENCE</scope>
</reference>
<evidence type="ECO:0000313" key="4">
    <source>
        <dbReference type="Proteomes" id="UP001178507"/>
    </source>
</evidence>
<dbReference type="Pfam" id="PF00168">
    <property type="entry name" value="C2"/>
    <property type="match status" value="1"/>
</dbReference>
<dbReference type="Pfam" id="PF00566">
    <property type="entry name" value="RabGAP-TBC"/>
    <property type="match status" value="1"/>
</dbReference>
<dbReference type="SUPFAM" id="SSF49562">
    <property type="entry name" value="C2 domain (Calcium/lipid-binding domain, CaLB)"/>
    <property type="match status" value="1"/>
</dbReference>
<comment type="caution">
    <text evidence="3">The sequence shown here is derived from an EMBL/GenBank/DDBJ whole genome shotgun (WGS) entry which is preliminary data.</text>
</comment>
<dbReference type="PROSITE" id="PS50086">
    <property type="entry name" value="TBC_RABGAP"/>
    <property type="match status" value="1"/>
</dbReference>
<keyword evidence="4" id="KW-1185">Reference proteome</keyword>